<dbReference type="AlphaFoldDB" id="A0A3S1BPM5"/>
<accession>A0A3S1BPM5</accession>
<keyword evidence="2" id="KW-1185">Reference proteome</keyword>
<dbReference type="OrthoDB" id="893918at2"/>
<proteinExistence type="predicted"/>
<evidence type="ECO:0000313" key="2">
    <source>
        <dbReference type="Proteomes" id="UP000279446"/>
    </source>
</evidence>
<name>A0A3S1BPM5_9BACL</name>
<gene>
    <name evidence="1" type="ORF">EJP82_12040</name>
</gene>
<evidence type="ECO:0000313" key="1">
    <source>
        <dbReference type="EMBL" id="RUT46572.1"/>
    </source>
</evidence>
<sequence>MQRTNVKVEFSIFGDQFDPNIVTNTLLIPPTRTWLKGDRIQRELFSKETCWELATEYEESLDINDQIDKVKNLLQDRKDQVVKLIRQNNLECKFEVVINIENNETPAMYLNKDTIKFIYDLGAEIDFDLYIYS</sequence>
<organism evidence="1 2">
    <name type="scientific">Paenibacillus anaericanus</name>
    <dbReference type="NCBI Taxonomy" id="170367"/>
    <lineage>
        <taxon>Bacteria</taxon>
        <taxon>Bacillati</taxon>
        <taxon>Bacillota</taxon>
        <taxon>Bacilli</taxon>
        <taxon>Bacillales</taxon>
        <taxon>Paenibacillaceae</taxon>
        <taxon>Paenibacillus</taxon>
    </lineage>
</organism>
<dbReference type="EMBL" id="RZNY01000008">
    <property type="protein sequence ID" value="RUT46572.1"/>
    <property type="molecule type" value="Genomic_DNA"/>
</dbReference>
<dbReference type="RefSeq" id="WP_127192301.1">
    <property type="nucleotide sequence ID" value="NZ_RZNY01000008.1"/>
</dbReference>
<dbReference type="Proteomes" id="UP000279446">
    <property type="component" value="Unassembled WGS sequence"/>
</dbReference>
<reference evidence="1 2" key="1">
    <citation type="submission" date="2018-12" db="EMBL/GenBank/DDBJ databases">
        <authorList>
            <person name="Sun L."/>
            <person name="Chen Z."/>
        </authorList>
    </citation>
    <scope>NUCLEOTIDE SEQUENCE [LARGE SCALE GENOMIC DNA]</scope>
    <source>
        <strain evidence="1 2">DSM 15890</strain>
    </source>
</reference>
<comment type="caution">
    <text evidence="1">The sequence shown here is derived from an EMBL/GenBank/DDBJ whole genome shotgun (WGS) entry which is preliminary data.</text>
</comment>
<protein>
    <submittedName>
        <fullName evidence="1">DUF4279 domain-containing protein</fullName>
    </submittedName>
</protein>
<dbReference type="InterPro" id="IPR025459">
    <property type="entry name" value="DUF4279"/>
</dbReference>
<dbReference type="Pfam" id="PF14106">
    <property type="entry name" value="DUF4279"/>
    <property type="match status" value="1"/>
</dbReference>